<evidence type="ECO:0000313" key="3">
    <source>
        <dbReference type="Proteomes" id="UP000294850"/>
    </source>
</evidence>
<gene>
    <name evidence="2" type="ORF">E0F88_06730</name>
</gene>
<feature type="transmembrane region" description="Helical" evidence="1">
    <location>
        <begin position="130"/>
        <end position="158"/>
    </location>
</feature>
<feature type="transmembrane region" description="Helical" evidence="1">
    <location>
        <begin position="6"/>
        <end position="27"/>
    </location>
</feature>
<dbReference type="AlphaFoldDB" id="A0A4R5DZG3"/>
<keyword evidence="1" id="KW-0472">Membrane</keyword>
<dbReference type="EMBL" id="SMFL01000002">
    <property type="protein sequence ID" value="TDE17581.1"/>
    <property type="molecule type" value="Genomic_DNA"/>
</dbReference>
<sequence length="538" mass="62034">MIYSFYVKILLFFILFLVTIWLLKFFLDRPGVKVTGWKSYLLLGLLFGLIIVVRLVYLRNTETDVDTSTWLSAVIAFKHYPAKLWTLLNYTDSRPLTVLPLIAGSFLGFQPNYSEAEIIGLILWLSSSYFIFRICSLFMASSMCLLITWSMCMFLATIWSGFAAYNSEHVSVFILTAALAGYVAFVYEKWDRTLISLLIGILLGSLVYAKFQNVPMGIIVGLFLLIEMARRSNWRHAIFLLTGTILPTVLINIYYISLGKLSVFWNNYFWNNFYYSYTNQFSNTAITDRFSLSRVSSFIMHHGNSGYYILTLSFLIFIGLVFNYKSLLNKSTKEPRLILFAVLFLLSSVYAVLQSGNNFEHYKLYLFVPLVFLAALAIAISPVSVQKYMAVLLVIGSLSQTARNIKELRDMSDYSANSRLDYKVSRSIKSHSTPSDRIVVWGWCDRLFVKSKRAMGFRDAHVFHFSLKSPLIPSWTKDFLFDMESNKPKLFIEAMIPVYSEKGDVFLPHDRVPVIREYVAQHYTLIDQVDGIRIFQRR</sequence>
<feature type="transmembrane region" description="Helical" evidence="1">
    <location>
        <begin position="39"/>
        <end position="57"/>
    </location>
</feature>
<feature type="transmembrane region" description="Helical" evidence="1">
    <location>
        <begin position="238"/>
        <end position="257"/>
    </location>
</feature>
<keyword evidence="1" id="KW-1133">Transmembrane helix</keyword>
<reference evidence="2 3" key="1">
    <citation type="submission" date="2019-03" db="EMBL/GenBank/DDBJ databases">
        <title>Dyadobacter AR-3-6 sp. nov., isolated from arctic soil.</title>
        <authorList>
            <person name="Chaudhary D.K."/>
        </authorList>
    </citation>
    <scope>NUCLEOTIDE SEQUENCE [LARGE SCALE GENOMIC DNA]</scope>
    <source>
        <strain evidence="2 3">AR-3-6</strain>
    </source>
</reference>
<organism evidence="2 3">
    <name type="scientific">Dyadobacter psychrotolerans</name>
    <dbReference type="NCBI Taxonomy" id="2541721"/>
    <lineage>
        <taxon>Bacteria</taxon>
        <taxon>Pseudomonadati</taxon>
        <taxon>Bacteroidota</taxon>
        <taxon>Cytophagia</taxon>
        <taxon>Cytophagales</taxon>
        <taxon>Spirosomataceae</taxon>
        <taxon>Dyadobacter</taxon>
    </lineage>
</organism>
<keyword evidence="1" id="KW-0812">Transmembrane</keyword>
<comment type="caution">
    <text evidence="2">The sequence shown here is derived from an EMBL/GenBank/DDBJ whole genome shotgun (WGS) entry which is preliminary data.</text>
</comment>
<dbReference type="OrthoDB" id="935889at2"/>
<feature type="transmembrane region" description="Helical" evidence="1">
    <location>
        <begin position="170"/>
        <end position="187"/>
    </location>
</feature>
<feature type="transmembrane region" description="Helical" evidence="1">
    <location>
        <begin position="336"/>
        <end position="353"/>
    </location>
</feature>
<proteinExistence type="predicted"/>
<accession>A0A4R5DZG3</accession>
<dbReference type="Proteomes" id="UP000294850">
    <property type="component" value="Unassembled WGS sequence"/>
</dbReference>
<feature type="transmembrane region" description="Helical" evidence="1">
    <location>
        <begin position="306"/>
        <end position="324"/>
    </location>
</feature>
<evidence type="ECO:0008006" key="4">
    <source>
        <dbReference type="Google" id="ProtNLM"/>
    </source>
</evidence>
<keyword evidence="3" id="KW-1185">Reference proteome</keyword>
<name>A0A4R5DZG3_9BACT</name>
<evidence type="ECO:0000313" key="2">
    <source>
        <dbReference type="EMBL" id="TDE17581.1"/>
    </source>
</evidence>
<feature type="transmembrane region" description="Helical" evidence="1">
    <location>
        <begin position="193"/>
        <end position="226"/>
    </location>
</feature>
<evidence type="ECO:0000256" key="1">
    <source>
        <dbReference type="SAM" id="Phobius"/>
    </source>
</evidence>
<feature type="transmembrane region" description="Helical" evidence="1">
    <location>
        <begin position="365"/>
        <end position="385"/>
    </location>
</feature>
<protein>
    <recommendedName>
        <fullName evidence="4">Glycosyltransferase RgtA/B/C/D-like domain-containing protein</fullName>
    </recommendedName>
</protein>